<dbReference type="Proteomes" id="UP000031670">
    <property type="component" value="Unassembled WGS sequence"/>
</dbReference>
<evidence type="ECO:0000256" key="1">
    <source>
        <dbReference type="SAM" id="MobiDB-lite"/>
    </source>
</evidence>
<feature type="region of interest" description="Disordered" evidence="1">
    <location>
        <begin position="68"/>
        <end position="89"/>
    </location>
</feature>
<protein>
    <submittedName>
        <fullName evidence="3">Alginate lyase</fullName>
    </submittedName>
</protein>
<organism evidence="3 4">
    <name type="scientific">Vibrio ishigakensis</name>
    <dbReference type="NCBI Taxonomy" id="1481914"/>
    <lineage>
        <taxon>Bacteria</taxon>
        <taxon>Pseudomonadati</taxon>
        <taxon>Pseudomonadota</taxon>
        <taxon>Gammaproteobacteria</taxon>
        <taxon>Vibrionales</taxon>
        <taxon>Vibrionaceae</taxon>
        <taxon>Vibrio</taxon>
    </lineage>
</organism>
<keyword evidence="2" id="KW-0732">Signal</keyword>
<keyword evidence="3" id="KW-0456">Lyase</keyword>
<evidence type="ECO:0000256" key="2">
    <source>
        <dbReference type="SAM" id="SignalP"/>
    </source>
</evidence>
<feature type="signal peptide" evidence="2">
    <location>
        <begin position="1"/>
        <end position="26"/>
    </location>
</feature>
<evidence type="ECO:0000313" key="4">
    <source>
        <dbReference type="Proteomes" id="UP000031670"/>
    </source>
</evidence>
<proteinExistence type="predicted"/>
<gene>
    <name evidence="3" type="ORF">JCM19232_3662</name>
</gene>
<dbReference type="AlphaFoldDB" id="A0A0B8P1R0"/>
<accession>A0A0B8P1R0</accession>
<sequence length="228" mass="24001">MKKVYLGLAIAGLLAGCASTSDTASAKKETNAATAATSSVVIKSSASSLINDPQLTAFRSNSGKSDFWRKEADKNNGKGDVGSSKDSAFDDEGSARIRFINSSDDFSSVPGLSQTVEGLKPNTDYVLSFYLSDKKGANSVSEVLAGATGADGKELGESVIHVSQLSNSPVGEVKKSFRQAQVEFNSGDNTSATIYTRMRITDASAINMDGDIGKQTEVRVDEFALTKK</sequence>
<dbReference type="PROSITE" id="PS51257">
    <property type="entry name" value="PROKAR_LIPOPROTEIN"/>
    <property type="match status" value="1"/>
</dbReference>
<name>A0A0B8P1R0_9VIBR</name>
<comment type="caution">
    <text evidence="3">The sequence shown here is derived from an EMBL/GenBank/DDBJ whole genome shotgun (WGS) entry which is preliminary data.</text>
</comment>
<evidence type="ECO:0000313" key="3">
    <source>
        <dbReference type="EMBL" id="GAM60720.1"/>
    </source>
</evidence>
<dbReference type="Gene3D" id="2.60.120.260">
    <property type="entry name" value="Galactose-binding domain-like"/>
    <property type="match status" value="1"/>
</dbReference>
<dbReference type="EMBL" id="BBSA01000002">
    <property type="protein sequence ID" value="GAM60720.1"/>
    <property type="molecule type" value="Genomic_DNA"/>
</dbReference>
<feature type="chain" id="PRO_5002139637" evidence="2">
    <location>
        <begin position="27"/>
        <end position="228"/>
    </location>
</feature>
<reference evidence="3 4" key="2">
    <citation type="submission" date="2015-01" db="EMBL/GenBank/DDBJ databases">
        <authorList>
            <consortium name="NBRP consortium"/>
            <person name="Sawabe T."/>
            <person name="Meirelles P."/>
            <person name="Feng G."/>
            <person name="Sayaka M."/>
            <person name="Hattori M."/>
            <person name="Ohkuma M."/>
        </authorList>
    </citation>
    <scope>NUCLEOTIDE SEQUENCE [LARGE SCALE GENOMIC DNA]</scope>
    <source>
        <strain evidence="3 4">JCM19232</strain>
    </source>
</reference>
<reference evidence="3 4" key="1">
    <citation type="submission" date="2015-01" db="EMBL/GenBank/DDBJ databases">
        <title>Vibrio sp. C5 JCM 19232 whole genome shotgun sequence.</title>
        <authorList>
            <person name="Sawabe T."/>
            <person name="Meirelles P."/>
            <person name="Feng G."/>
            <person name="Sayaka M."/>
            <person name="Hattori M."/>
            <person name="Ohkuma M."/>
        </authorList>
    </citation>
    <scope>NUCLEOTIDE SEQUENCE [LARGE SCALE GENOMIC DNA]</scope>
    <source>
        <strain evidence="3 4">JCM19232</strain>
    </source>
</reference>
<feature type="compositionally biased region" description="Basic and acidic residues" evidence="1">
    <location>
        <begin position="68"/>
        <end position="77"/>
    </location>
</feature>
<dbReference type="GO" id="GO:0016829">
    <property type="term" value="F:lyase activity"/>
    <property type="evidence" value="ECO:0007669"/>
    <property type="project" value="UniProtKB-KW"/>
</dbReference>